<dbReference type="GO" id="GO:0102522">
    <property type="term" value="F:tRNA 4-demethylwyosine alpha-amino-alpha-carboxypropyltransferase activity"/>
    <property type="evidence" value="ECO:0007669"/>
    <property type="project" value="UniProtKB-EC"/>
</dbReference>
<dbReference type="GO" id="GO:0005737">
    <property type="term" value="C:cytoplasm"/>
    <property type="evidence" value="ECO:0007669"/>
    <property type="project" value="UniProtKB-SubCell"/>
</dbReference>
<keyword evidence="4 6" id="KW-0819">tRNA processing</keyword>
<comment type="function">
    <text evidence="6">S-adenosyl-L-methionine-dependent transferase that acts as a component of the wybutosine biosynthesis pathway. Wybutosine is a hyper modified guanosine with a tricyclic base found at the 3'-position adjacent to the anticodon of eukaryotic phenylalanine tRNA. Catalyzes the transfer of the alpha-amino-alpha-carboxypropyl (acp) group from S-adenosyl-L-methionine to the C-7 position of 4-demethylwyosine (imG-14) to produce wybutosine-86.</text>
</comment>
<dbReference type="Proteomes" id="UP000094385">
    <property type="component" value="Unassembled WGS sequence"/>
</dbReference>
<dbReference type="UniPathway" id="UPA00375"/>
<accession>A0A1E3QG07</accession>
<dbReference type="PANTHER" id="PTHR23245">
    <property type="entry name" value="TRNA METHYLTRANSFERASE"/>
    <property type="match status" value="1"/>
</dbReference>
<dbReference type="PROSITE" id="PS51684">
    <property type="entry name" value="SAM_MT_TRM5_TYW2"/>
    <property type="match status" value="1"/>
</dbReference>
<evidence type="ECO:0000256" key="5">
    <source>
        <dbReference type="ARBA" id="ARBA00049400"/>
    </source>
</evidence>
<organism evidence="8 9">
    <name type="scientific">Lipomyces starkeyi NRRL Y-11557</name>
    <dbReference type="NCBI Taxonomy" id="675824"/>
    <lineage>
        <taxon>Eukaryota</taxon>
        <taxon>Fungi</taxon>
        <taxon>Dikarya</taxon>
        <taxon>Ascomycota</taxon>
        <taxon>Saccharomycotina</taxon>
        <taxon>Lipomycetes</taxon>
        <taxon>Lipomycetales</taxon>
        <taxon>Lipomycetaceae</taxon>
        <taxon>Lipomyces</taxon>
    </lineage>
</organism>
<comment type="subcellular location">
    <subcellularLocation>
        <location evidence="6">Cytoplasm</location>
    </subcellularLocation>
</comment>
<dbReference type="EMBL" id="KV454289">
    <property type="protein sequence ID" value="ODQ76635.1"/>
    <property type="molecule type" value="Genomic_DNA"/>
</dbReference>
<dbReference type="PIRSF" id="PIRSF038972">
    <property type="entry name" value="Trm12"/>
    <property type="match status" value="1"/>
</dbReference>
<keyword evidence="2 6" id="KW-0808">Transferase</keyword>
<dbReference type="GO" id="GO:0030488">
    <property type="term" value="P:tRNA methylation"/>
    <property type="evidence" value="ECO:0007669"/>
    <property type="project" value="TreeGrafter"/>
</dbReference>
<feature type="domain" description="SAM-dependent methyltransferase TRM5/TYW2-type" evidence="7">
    <location>
        <begin position="160"/>
        <end position="449"/>
    </location>
</feature>
<dbReference type="SUPFAM" id="SSF53335">
    <property type="entry name" value="S-adenosyl-L-methionine-dependent methyltransferases"/>
    <property type="match status" value="1"/>
</dbReference>
<name>A0A1E3QG07_LIPST</name>
<dbReference type="GO" id="GO:0031591">
    <property type="term" value="P:wybutosine biosynthetic process"/>
    <property type="evidence" value="ECO:0007669"/>
    <property type="project" value="InterPro"/>
</dbReference>
<gene>
    <name evidence="8" type="ORF">LIPSTDRAFT_545</name>
</gene>
<sequence length="453" mass="51412">MPVLAIQTLDRRQVKACKSALEKSGHFDKLRGIEKDGNGFLIFTNKTGEYVDLKRITITEFPELVDLKPSLEIMVIPNDKHKTVLDLRSSSSLKSAVRSVLESLMIPNLSTERLEQMIKRLPHRYYIYGQFLLLSSSSFESTPEWQSLFQDDLTFANRFYKLLADRLNVTHIAQNAAIPDDNDNTMRKPTQLVCLYGDFGLDVNDSSILAPSREHIARELWAATRQNSICQTWAPRYTMFSRGNIKEKARVLRFENVENKTVVDLYAGIGYFAFSYARCGAGPVLCWEINPWSVEGLLRGAKANKWKPQLVQHEEDWVIESKKDSAPKLVVFLEDNRFAISRIRTAADAYDLKYNISHINMGLLPSSEQSWPIATELAALSSEDNVTLHVHANVAHSDIDRWSRSTELKLLHLISEFSSGSCVMPTHIEKIKSFAPGVMHICGDFLVKKNVNC</sequence>
<evidence type="ECO:0000256" key="6">
    <source>
        <dbReference type="PIRNR" id="PIRNR038972"/>
    </source>
</evidence>
<keyword evidence="9" id="KW-1185">Reference proteome</keyword>
<dbReference type="GO" id="GO:0008175">
    <property type="term" value="F:tRNA methyltransferase activity"/>
    <property type="evidence" value="ECO:0007669"/>
    <property type="project" value="TreeGrafter"/>
</dbReference>
<dbReference type="PANTHER" id="PTHR23245:SF25">
    <property type="entry name" value="TRNA WYBUTOSINE-SYNTHESIZING PROTEIN 2 HOMOLOG"/>
    <property type="match status" value="1"/>
</dbReference>
<reference evidence="8 9" key="1">
    <citation type="journal article" date="2016" name="Proc. Natl. Acad. Sci. U.S.A.">
        <title>Comparative genomics of biotechnologically important yeasts.</title>
        <authorList>
            <person name="Riley R."/>
            <person name="Haridas S."/>
            <person name="Wolfe K.H."/>
            <person name="Lopes M.R."/>
            <person name="Hittinger C.T."/>
            <person name="Goeker M."/>
            <person name="Salamov A.A."/>
            <person name="Wisecaver J.H."/>
            <person name="Long T.M."/>
            <person name="Calvey C.H."/>
            <person name="Aerts A.L."/>
            <person name="Barry K.W."/>
            <person name="Choi C."/>
            <person name="Clum A."/>
            <person name="Coughlan A.Y."/>
            <person name="Deshpande S."/>
            <person name="Douglass A.P."/>
            <person name="Hanson S.J."/>
            <person name="Klenk H.-P."/>
            <person name="LaButti K.M."/>
            <person name="Lapidus A."/>
            <person name="Lindquist E.A."/>
            <person name="Lipzen A.M."/>
            <person name="Meier-Kolthoff J.P."/>
            <person name="Ohm R.A."/>
            <person name="Otillar R.P."/>
            <person name="Pangilinan J.L."/>
            <person name="Peng Y."/>
            <person name="Rokas A."/>
            <person name="Rosa C.A."/>
            <person name="Scheuner C."/>
            <person name="Sibirny A.A."/>
            <person name="Slot J.C."/>
            <person name="Stielow J.B."/>
            <person name="Sun H."/>
            <person name="Kurtzman C.P."/>
            <person name="Blackwell M."/>
            <person name="Grigoriev I.V."/>
            <person name="Jeffries T.W."/>
        </authorList>
    </citation>
    <scope>NUCLEOTIDE SEQUENCE [LARGE SCALE GENOMIC DNA]</scope>
    <source>
        <strain evidence="8 9">NRRL Y-11557</strain>
    </source>
</reference>
<dbReference type="GO" id="GO:0008757">
    <property type="term" value="F:S-adenosylmethionine-dependent methyltransferase activity"/>
    <property type="evidence" value="ECO:0007669"/>
    <property type="project" value="InterPro"/>
</dbReference>
<dbReference type="Pfam" id="PF02475">
    <property type="entry name" value="TRM5-TYW2_MTfase"/>
    <property type="match status" value="1"/>
</dbReference>
<evidence type="ECO:0000256" key="3">
    <source>
        <dbReference type="ARBA" id="ARBA00022691"/>
    </source>
</evidence>
<protein>
    <recommendedName>
        <fullName evidence="6">tRNA wybutosine-synthesizing protein 2</fullName>
        <shortName evidence="6">tRNA-yW-synthesizing protein 2</shortName>
    </recommendedName>
    <alternativeName>
        <fullName evidence="6">tRNA(Phe) (4-demethylwyosine(37)-C(7)) aminocarboxypropyltransferase</fullName>
    </alternativeName>
</protein>
<comment type="similarity">
    <text evidence="6">Belongs to the class I-like SAM-binding methyltransferase superfamily. TRM5/TYW2 family.</text>
</comment>
<evidence type="ECO:0000259" key="7">
    <source>
        <dbReference type="PROSITE" id="PS51684"/>
    </source>
</evidence>
<evidence type="ECO:0000256" key="2">
    <source>
        <dbReference type="ARBA" id="ARBA00022679"/>
    </source>
</evidence>
<keyword evidence="6" id="KW-0963">Cytoplasm</keyword>
<comment type="pathway">
    <text evidence="1 6">tRNA modification; wybutosine-tRNA(Phe) biosynthesis.</text>
</comment>
<dbReference type="InterPro" id="IPR029063">
    <property type="entry name" value="SAM-dependent_MTases_sf"/>
</dbReference>
<dbReference type="AlphaFoldDB" id="A0A1E3QG07"/>
<evidence type="ECO:0000256" key="4">
    <source>
        <dbReference type="ARBA" id="ARBA00022694"/>
    </source>
</evidence>
<dbReference type="InterPro" id="IPR026274">
    <property type="entry name" value="tRNA_wybutosine_synth_prot_2"/>
</dbReference>
<keyword evidence="3 6" id="KW-0949">S-adenosyl-L-methionine</keyword>
<dbReference type="Gene3D" id="3.40.50.150">
    <property type="entry name" value="Vaccinia Virus protein VP39"/>
    <property type="match status" value="1"/>
</dbReference>
<comment type="catalytic activity">
    <reaction evidence="5">
        <text>4-demethylwyosine(37) in tRNA(Phe) + S-adenosyl-L-methionine = 4-demethyl-7-[(3S)-3-amino-3-carboxypropyl]wyosine(37) in tRNA(Phe) + S-methyl-5'-thioadenosine + H(+)</text>
        <dbReference type="Rhea" id="RHEA:36355"/>
        <dbReference type="Rhea" id="RHEA-COMP:10164"/>
        <dbReference type="Rhea" id="RHEA-COMP:10378"/>
        <dbReference type="ChEBI" id="CHEBI:15378"/>
        <dbReference type="ChEBI" id="CHEBI:17509"/>
        <dbReference type="ChEBI" id="CHEBI:59789"/>
        <dbReference type="ChEBI" id="CHEBI:64315"/>
        <dbReference type="ChEBI" id="CHEBI:73550"/>
        <dbReference type="EC" id="2.5.1.114"/>
    </reaction>
</comment>
<dbReference type="OrthoDB" id="2387925at2759"/>
<evidence type="ECO:0000313" key="9">
    <source>
        <dbReference type="Proteomes" id="UP000094385"/>
    </source>
</evidence>
<proteinExistence type="inferred from homology"/>
<dbReference type="InterPro" id="IPR030382">
    <property type="entry name" value="MeTrfase_TRM5/TYW2"/>
</dbReference>
<evidence type="ECO:0000313" key="8">
    <source>
        <dbReference type="EMBL" id="ODQ76635.1"/>
    </source>
</evidence>
<dbReference type="STRING" id="675824.A0A1E3QG07"/>
<evidence type="ECO:0000256" key="1">
    <source>
        <dbReference type="ARBA" id="ARBA00004797"/>
    </source>
</evidence>
<dbReference type="InterPro" id="IPR056743">
    <property type="entry name" value="TRM5-TYW2-like_MTfase"/>
</dbReference>